<keyword evidence="4" id="KW-1185">Reference proteome</keyword>
<dbReference type="SUPFAM" id="SSF52768">
    <property type="entry name" value="Arginase/deacetylase"/>
    <property type="match status" value="1"/>
</dbReference>
<evidence type="ECO:0000313" key="3">
    <source>
        <dbReference type="EMBL" id="GGD46824.1"/>
    </source>
</evidence>
<comment type="similarity">
    <text evidence="1">Belongs to the histone deacetylase family.</text>
</comment>
<evidence type="ECO:0000256" key="1">
    <source>
        <dbReference type="ARBA" id="ARBA00005947"/>
    </source>
</evidence>
<name>A0ABQ1QW46_9RHOB</name>
<gene>
    <name evidence="3" type="ORF">GCM10011358_33210</name>
</gene>
<dbReference type="InterPro" id="IPR023801">
    <property type="entry name" value="His_deacetylse_dom"/>
</dbReference>
<dbReference type="PANTHER" id="PTHR10625">
    <property type="entry name" value="HISTONE DEACETYLASE HDAC1-RELATED"/>
    <property type="match status" value="1"/>
</dbReference>
<dbReference type="PANTHER" id="PTHR10625:SF10">
    <property type="entry name" value="HISTONE DEACETYLASE HDAC1"/>
    <property type="match status" value="1"/>
</dbReference>
<dbReference type="InterPro" id="IPR000286">
    <property type="entry name" value="HDACs"/>
</dbReference>
<accession>A0ABQ1QW46</accession>
<sequence length="307" mass="33303">MLGFISHYECHDHVTGDLHPDAPVRLEAITNQLIASGMDYVLRHYDAPKVSRADLERVHDADYLDRVYAMAPAKGAAPVEIDGDTVMSPGTLAAAERAAGAGVLAVDLVMQGEVNPVFCAVRPPGHHAVRGQAMGFCLFNNIAVAAAHAMEVHGLKRVAIVDFDVHHGNGTEDIFKADKRVLFCSSFQHPFYPFTGHEKETENLVDVPLPAGAGSKEFRAAITDHWLPHLDSFAPEMLFISAGFDAHVADDMSSLALTDDDYGWLTGELVKIAERHAQGRIVSMLEGGYEPHALGRSVVRHLDVLLG</sequence>
<dbReference type="Gene3D" id="3.40.800.20">
    <property type="entry name" value="Histone deacetylase domain"/>
    <property type="match status" value="1"/>
</dbReference>
<evidence type="ECO:0000313" key="4">
    <source>
        <dbReference type="Proteomes" id="UP000617355"/>
    </source>
</evidence>
<evidence type="ECO:0000259" key="2">
    <source>
        <dbReference type="Pfam" id="PF00850"/>
    </source>
</evidence>
<dbReference type="PRINTS" id="PR01270">
    <property type="entry name" value="HDASUPER"/>
</dbReference>
<proteinExistence type="inferred from homology"/>
<reference evidence="4" key="1">
    <citation type="journal article" date="2019" name="Int. J. Syst. Evol. Microbiol.">
        <title>The Global Catalogue of Microorganisms (GCM) 10K type strain sequencing project: providing services to taxonomists for standard genome sequencing and annotation.</title>
        <authorList>
            <consortium name="The Broad Institute Genomics Platform"/>
            <consortium name="The Broad Institute Genome Sequencing Center for Infectious Disease"/>
            <person name="Wu L."/>
            <person name="Ma J."/>
        </authorList>
    </citation>
    <scope>NUCLEOTIDE SEQUENCE [LARGE SCALE GENOMIC DNA]</scope>
    <source>
        <strain evidence="4">CGMCC 1.12922</strain>
    </source>
</reference>
<dbReference type="EMBL" id="BMGI01000006">
    <property type="protein sequence ID" value="GGD46824.1"/>
    <property type="molecule type" value="Genomic_DNA"/>
</dbReference>
<dbReference type="Proteomes" id="UP000617355">
    <property type="component" value="Unassembled WGS sequence"/>
</dbReference>
<dbReference type="InterPro" id="IPR023696">
    <property type="entry name" value="Ureohydrolase_dom_sf"/>
</dbReference>
<dbReference type="CDD" id="cd11599">
    <property type="entry name" value="HDAC_classII_2"/>
    <property type="match status" value="1"/>
</dbReference>
<comment type="caution">
    <text evidence="3">The sequence shown here is derived from an EMBL/GenBank/DDBJ whole genome shotgun (WGS) entry which is preliminary data.</text>
</comment>
<feature type="domain" description="Histone deacetylase" evidence="2">
    <location>
        <begin position="19"/>
        <end position="304"/>
    </location>
</feature>
<dbReference type="RefSeq" id="WP_188529981.1">
    <property type="nucleotide sequence ID" value="NZ_BMGI01000006.1"/>
</dbReference>
<protein>
    <submittedName>
        <fullName evidence="3">Histone deacetylase</fullName>
    </submittedName>
</protein>
<dbReference type="Pfam" id="PF00850">
    <property type="entry name" value="Hist_deacetyl"/>
    <property type="match status" value="1"/>
</dbReference>
<organism evidence="3 4">
    <name type="scientific">Sinisalibacter lacisalsi</name>
    <dbReference type="NCBI Taxonomy" id="1526570"/>
    <lineage>
        <taxon>Bacteria</taxon>
        <taxon>Pseudomonadati</taxon>
        <taxon>Pseudomonadota</taxon>
        <taxon>Alphaproteobacteria</taxon>
        <taxon>Rhodobacterales</taxon>
        <taxon>Roseobacteraceae</taxon>
        <taxon>Sinisalibacter</taxon>
    </lineage>
</organism>
<dbReference type="InterPro" id="IPR037138">
    <property type="entry name" value="His_deacetylse_dom_sf"/>
</dbReference>